<evidence type="ECO:0000256" key="1">
    <source>
        <dbReference type="SAM" id="Phobius"/>
    </source>
</evidence>
<keyword evidence="1" id="KW-0472">Membrane</keyword>
<protein>
    <submittedName>
        <fullName evidence="2">DUF4352 domain-containing protein</fullName>
    </submittedName>
</protein>
<dbReference type="Proteomes" id="UP001429745">
    <property type="component" value="Unassembled WGS sequence"/>
</dbReference>
<name>A0ABX1KAH9_9MICO</name>
<keyword evidence="1" id="KW-1133">Transmembrane helix</keyword>
<comment type="caution">
    <text evidence="2">The sequence shown here is derived from an EMBL/GenBank/DDBJ whole genome shotgun (WGS) entry which is preliminary data.</text>
</comment>
<gene>
    <name evidence="2" type="ORF">HF576_06110</name>
</gene>
<proteinExistence type="predicted"/>
<keyword evidence="1" id="KW-0812">Transmembrane</keyword>
<organism evidence="2 3">
    <name type="scientific">Microbacterium salsuginis</name>
    <dbReference type="NCBI Taxonomy" id="2722803"/>
    <lineage>
        <taxon>Bacteria</taxon>
        <taxon>Bacillati</taxon>
        <taxon>Actinomycetota</taxon>
        <taxon>Actinomycetes</taxon>
        <taxon>Micrococcales</taxon>
        <taxon>Microbacteriaceae</taxon>
        <taxon>Microbacterium</taxon>
    </lineage>
</organism>
<dbReference type="EMBL" id="JABACI010000001">
    <property type="protein sequence ID" value="NLP83410.1"/>
    <property type="molecule type" value="Genomic_DNA"/>
</dbReference>
<accession>A0ABX1KAH9</accession>
<evidence type="ECO:0000313" key="2">
    <source>
        <dbReference type="EMBL" id="NLP83410.1"/>
    </source>
</evidence>
<sequence length="192" mass="19994">MAPVAPTSRLPGWAAWAIGAGLIVAAWLVALVTPGEEQAQAPFPVEVTVGQEATGRNLTGTVTDIRRTARLSAADGWTAEGNWLVVDLQAASVISEGGDINHAVVVIDGVRFSASDRPESFLDTTMTAGITQTGSLAFELPEGLDEGSGTLELALAPGNDVRLDSMIVVSFDLADVPVVDETELVETGWVNP</sequence>
<keyword evidence="3" id="KW-1185">Reference proteome</keyword>
<feature type="transmembrane region" description="Helical" evidence="1">
    <location>
        <begin position="13"/>
        <end position="32"/>
    </location>
</feature>
<evidence type="ECO:0000313" key="3">
    <source>
        <dbReference type="Proteomes" id="UP001429745"/>
    </source>
</evidence>
<reference evidence="2 3" key="1">
    <citation type="submission" date="2020-04" db="EMBL/GenBank/DDBJ databases">
        <title>CFH 90308 Microbacterium sp.</title>
        <authorList>
            <person name="Nie G."/>
            <person name="Ming H."/>
            <person name="Xia T."/>
        </authorList>
    </citation>
    <scope>NUCLEOTIDE SEQUENCE [LARGE SCALE GENOMIC DNA]</scope>
    <source>
        <strain evidence="2 3">CFH 90308</strain>
    </source>
</reference>